<feature type="domain" description="Neprosin PEP catalytic" evidence="2">
    <location>
        <begin position="132"/>
        <end position="379"/>
    </location>
</feature>
<dbReference type="PANTHER" id="PTHR31589">
    <property type="entry name" value="PROTEIN, PUTATIVE (DUF239)-RELATED-RELATED"/>
    <property type="match status" value="1"/>
</dbReference>
<dbReference type="InterPro" id="IPR053168">
    <property type="entry name" value="Glutamic_endopeptidase"/>
</dbReference>
<keyword evidence="4" id="KW-1185">Reference proteome</keyword>
<evidence type="ECO:0000313" key="3">
    <source>
        <dbReference type="EMBL" id="GIE03691.1"/>
    </source>
</evidence>
<dbReference type="InterPro" id="IPR006311">
    <property type="entry name" value="TAT_signal"/>
</dbReference>
<gene>
    <name evidence="3" type="ORF">Adu01nite_50410</name>
</gene>
<dbReference type="InterPro" id="IPR004314">
    <property type="entry name" value="Neprosin"/>
</dbReference>
<reference evidence="3 4" key="1">
    <citation type="submission" date="2021-01" db="EMBL/GenBank/DDBJ databases">
        <title>Whole genome shotgun sequence of Actinoplanes durhamensis NBRC 14914.</title>
        <authorList>
            <person name="Komaki H."/>
            <person name="Tamura T."/>
        </authorList>
    </citation>
    <scope>NUCLEOTIDE SEQUENCE [LARGE SCALE GENOMIC DNA]</scope>
    <source>
        <strain evidence="3 4">NBRC 14914</strain>
    </source>
</reference>
<evidence type="ECO:0000256" key="1">
    <source>
        <dbReference type="SAM" id="MobiDB-lite"/>
    </source>
</evidence>
<dbReference type="EMBL" id="BOML01000039">
    <property type="protein sequence ID" value="GIE03691.1"/>
    <property type="molecule type" value="Genomic_DNA"/>
</dbReference>
<feature type="region of interest" description="Disordered" evidence="1">
    <location>
        <begin position="56"/>
        <end position="128"/>
    </location>
</feature>
<dbReference type="RefSeq" id="WP_239132689.1">
    <property type="nucleotide sequence ID" value="NZ_BAAATX010000006.1"/>
</dbReference>
<name>A0ABQ3Z1K4_9ACTN</name>
<dbReference type="PROSITE" id="PS51318">
    <property type="entry name" value="TAT"/>
    <property type="match status" value="1"/>
</dbReference>
<sequence>MLKSRRGLLAAGLAVAVVGAIGVVSTLNAGAEQITPVADTPAGVAADDEAVTATPPALLPWGARPSKVRMGRPGADTKSLRVAGVDAAAPDTSGSIRPRGRYAPKGWSNRTTEMTTGKADAPPPAPSPVNAAAAAGDYNVKYLYNRGYQTVESDGVYANLWVAKPYLDTNDYHSLAEITVQSADGRQIVEVGWNVDRLTNGDDDPHLFVYHWVNKEESCYNGCGFIPYSTNIAPGATLKDGAARRFGIMYSNGGWWIAFDSEWLGYFPTTLWSDKGVKFERGGLVQVFGEVAAGPTTTFPCTAMGNGVDPTDAEASAKTAPAYATSATLVNGAAAALLTFDKAEDLPLAYKVVPTKTLVSFRYGGHWTGDLDQDGKADC</sequence>
<protein>
    <recommendedName>
        <fullName evidence="2">Neprosin PEP catalytic domain-containing protein</fullName>
    </recommendedName>
</protein>
<dbReference type="Proteomes" id="UP000637628">
    <property type="component" value="Unassembled WGS sequence"/>
</dbReference>
<evidence type="ECO:0000313" key="4">
    <source>
        <dbReference type="Proteomes" id="UP000637628"/>
    </source>
</evidence>
<accession>A0ABQ3Z1K4</accession>
<evidence type="ECO:0000259" key="2">
    <source>
        <dbReference type="PROSITE" id="PS52045"/>
    </source>
</evidence>
<dbReference type="PANTHER" id="PTHR31589:SF110">
    <property type="entry name" value="PROTEIN, PUTATIVE (DUF239)-RELATED"/>
    <property type="match status" value="1"/>
</dbReference>
<dbReference type="Pfam" id="PF03080">
    <property type="entry name" value="Neprosin"/>
    <property type="match status" value="1"/>
</dbReference>
<comment type="caution">
    <text evidence="3">The sequence shown here is derived from an EMBL/GenBank/DDBJ whole genome shotgun (WGS) entry which is preliminary data.</text>
</comment>
<proteinExistence type="predicted"/>
<dbReference type="PROSITE" id="PS52045">
    <property type="entry name" value="NEPROSIN_PEP_CD"/>
    <property type="match status" value="1"/>
</dbReference>
<organism evidence="3 4">
    <name type="scientific">Paractinoplanes durhamensis</name>
    <dbReference type="NCBI Taxonomy" id="113563"/>
    <lineage>
        <taxon>Bacteria</taxon>
        <taxon>Bacillati</taxon>
        <taxon>Actinomycetota</taxon>
        <taxon>Actinomycetes</taxon>
        <taxon>Micromonosporales</taxon>
        <taxon>Micromonosporaceae</taxon>
        <taxon>Paractinoplanes</taxon>
    </lineage>
</organism>